<dbReference type="InterPro" id="IPR017871">
    <property type="entry name" value="ABC_transporter-like_CS"/>
</dbReference>
<keyword evidence="5" id="KW-0547">Nucleotide-binding</keyword>
<evidence type="ECO:0000256" key="3">
    <source>
        <dbReference type="ARBA" id="ARBA00022597"/>
    </source>
</evidence>
<reference evidence="10 11" key="1">
    <citation type="submission" date="2023-02" db="EMBL/GenBank/DDBJ databases">
        <title>Novel Oscillospiraceae bacterial genomes.</title>
        <authorList>
            <person name="Srinivasan S."/>
            <person name="Austin M.N."/>
            <person name="Fiedler T.L."/>
            <person name="Strenk S.M."/>
            <person name="Agnew K.J."/>
            <person name="Nagana Gowda G.A."/>
            <person name="Raftery D."/>
            <person name="Beamer M.A."/>
            <person name="Achilles S.L."/>
            <person name="Wiesenfeld H.C."/>
            <person name="Fredricks D.N."/>
            <person name="Hillier S.L."/>
        </authorList>
    </citation>
    <scope>NUCLEOTIDE SEQUENCE [LARGE SCALE GENOMIC DNA]</scope>
    <source>
        <strain evidence="10 11">CHIC02 1186E3-8</strain>
    </source>
</reference>
<dbReference type="PANTHER" id="PTHR43790">
    <property type="entry name" value="CARBOHYDRATE TRANSPORT ATP-BINDING PROTEIN MG119-RELATED"/>
    <property type="match status" value="1"/>
</dbReference>
<keyword evidence="4" id="KW-0677">Repeat</keyword>
<evidence type="ECO:0000256" key="1">
    <source>
        <dbReference type="ARBA" id="ARBA00022448"/>
    </source>
</evidence>
<feature type="domain" description="ABC transporter" evidence="9">
    <location>
        <begin position="242"/>
        <end position="497"/>
    </location>
</feature>
<evidence type="ECO:0000259" key="9">
    <source>
        <dbReference type="PROSITE" id="PS50893"/>
    </source>
</evidence>
<keyword evidence="6 10" id="KW-0067">ATP-binding</keyword>
<evidence type="ECO:0000313" key="11">
    <source>
        <dbReference type="Proteomes" id="UP001220478"/>
    </source>
</evidence>
<keyword evidence="2" id="KW-1003">Cell membrane</keyword>
<dbReference type="Proteomes" id="UP001220478">
    <property type="component" value="Chromosome"/>
</dbReference>
<keyword evidence="8" id="KW-0472">Membrane</keyword>
<dbReference type="InterPro" id="IPR027417">
    <property type="entry name" value="P-loop_NTPase"/>
</dbReference>
<dbReference type="InterPro" id="IPR050107">
    <property type="entry name" value="ABC_carbohydrate_import_ATPase"/>
</dbReference>
<gene>
    <name evidence="10" type="ORF">PYS61_00550</name>
</gene>
<dbReference type="InterPro" id="IPR003439">
    <property type="entry name" value="ABC_transporter-like_ATP-bd"/>
</dbReference>
<dbReference type="Gene3D" id="3.40.50.300">
    <property type="entry name" value="P-loop containing nucleotide triphosphate hydrolases"/>
    <property type="match status" value="2"/>
</dbReference>
<keyword evidence="11" id="KW-1185">Reference proteome</keyword>
<sequence length="499" mass="55192">MGEVILRMKNIKKYFSGVQALKNADLELKSGEVIALVGENGAGKSTLMKILTGIYKRDGGSVEYMGQEVEYNGPRESEKAGISIVHQELNMMSDLTVAQNLFIGHEIMQGALINDKLMVEKAKEFFAKLHIAIDPEVKIGDLTVGKQQMVEIAKAISKQARVIIFDEPTAALTDAEIAELFKVIADLKADGVGIIYISHRMDEIGAISDRIVVMRDGEYVGTLETKDCTKADIIKLMVGRTVYTDPKTKSCVPPDAPVVLRCENLNRGKFVKNVSFNLRKGEILGIAGLMGSGRTETARLLFGADKKDSGKIFINDKEVRIDSPEDAVKAGIGYLSEDRKRYGLIVDKSVEDNTVMASVDKFMKGLFIDKKRTKTVSEDFARELRTKTPSVDQIVKKLSGGNQQKVVIAKWLCQDSNILIFDEPTRGIDVGAKSEIYQLMDTLAKKGKSIIMISSELPEVLRMSDRIVVMCEGRVSKILNIEEANQENIMEAATNRQEN</sequence>
<dbReference type="CDD" id="cd03215">
    <property type="entry name" value="ABC_Carb_Monos_II"/>
    <property type="match status" value="1"/>
</dbReference>
<dbReference type="InterPro" id="IPR003593">
    <property type="entry name" value="AAA+_ATPase"/>
</dbReference>
<keyword evidence="7" id="KW-1278">Translocase</keyword>
<dbReference type="SMART" id="SM00382">
    <property type="entry name" value="AAA"/>
    <property type="match status" value="2"/>
</dbReference>
<accession>A0ABY8C5W8</accession>
<dbReference type="PANTHER" id="PTHR43790:SF3">
    <property type="entry name" value="D-ALLOSE IMPORT ATP-BINDING PROTEIN ALSA-RELATED"/>
    <property type="match status" value="1"/>
</dbReference>
<evidence type="ECO:0000256" key="2">
    <source>
        <dbReference type="ARBA" id="ARBA00022475"/>
    </source>
</evidence>
<proteinExistence type="predicted"/>
<name>A0ABY8C5W8_9FIRM</name>
<keyword evidence="3" id="KW-0762">Sugar transport</keyword>
<dbReference type="Pfam" id="PF00005">
    <property type="entry name" value="ABC_tran"/>
    <property type="match status" value="2"/>
</dbReference>
<protein>
    <submittedName>
        <fullName evidence="10">Sugar ABC transporter ATP-binding protein</fullName>
    </submittedName>
</protein>
<organism evidence="10 11">
    <name type="scientific">Amygdalobacter indicium</name>
    <dbReference type="NCBI Taxonomy" id="3029272"/>
    <lineage>
        <taxon>Bacteria</taxon>
        <taxon>Bacillati</taxon>
        <taxon>Bacillota</taxon>
        <taxon>Clostridia</taxon>
        <taxon>Eubacteriales</taxon>
        <taxon>Oscillospiraceae</taxon>
        <taxon>Amygdalobacter</taxon>
    </lineage>
</organism>
<keyword evidence="1" id="KW-0813">Transport</keyword>
<dbReference type="RefSeq" id="WP_315568274.1">
    <property type="nucleotide sequence ID" value="NZ_CP118866.1"/>
</dbReference>
<feature type="domain" description="ABC transporter" evidence="9">
    <location>
        <begin position="6"/>
        <end position="241"/>
    </location>
</feature>
<dbReference type="GO" id="GO:0005524">
    <property type="term" value="F:ATP binding"/>
    <property type="evidence" value="ECO:0007669"/>
    <property type="project" value="UniProtKB-KW"/>
</dbReference>
<dbReference type="CDD" id="cd03216">
    <property type="entry name" value="ABC_Carb_Monos_I"/>
    <property type="match status" value="1"/>
</dbReference>
<evidence type="ECO:0000256" key="4">
    <source>
        <dbReference type="ARBA" id="ARBA00022737"/>
    </source>
</evidence>
<evidence type="ECO:0000313" key="10">
    <source>
        <dbReference type="EMBL" id="WEG35684.1"/>
    </source>
</evidence>
<dbReference type="PROSITE" id="PS00211">
    <property type="entry name" value="ABC_TRANSPORTER_1"/>
    <property type="match status" value="1"/>
</dbReference>
<evidence type="ECO:0000256" key="8">
    <source>
        <dbReference type="ARBA" id="ARBA00023136"/>
    </source>
</evidence>
<dbReference type="EMBL" id="CP118868">
    <property type="protein sequence ID" value="WEG35684.1"/>
    <property type="molecule type" value="Genomic_DNA"/>
</dbReference>
<dbReference type="PROSITE" id="PS50893">
    <property type="entry name" value="ABC_TRANSPORTER_2"/>
    <property type="match status" value="2"/>
</dbReference>
<evidence type="ECO:0000256" key="5">
    <source>
        <dbReference type="ARBA" id="ARBA00022741"/>
    </source>
</evidence>
<dbReference type="SUPFAM" id="SSF52540">
    <property type="entry name" value="P-loop containing nucleoside triphosphate hydrolases"/>
    <property type="match status" value="2"/>
</dbReference>
<evidence type="ECO:0000256" key="6">
    <source>
        <dbReference type="ARBA" id="ARBA00022840"/>
    </source>
</evidence>
<evidence type="ECO:0000256" key="7">
    <source>
        <dbReference type="ARBA" id="ARBA00022967"/>
    </source>
</evidence>